<evidence type="ECO:0000313" key="2">
    <source>
        <dbReference type="EMBL" id="MBP0446439.1"/>
    </source>
</evidence>
<dbReference type="SMART" id="SM00052">
    <property type="entry name" value="EAL"/>
    <property type="match status" value="1"/>
</dbReference>
<dbReference type="InterPro" id="IPR001633">
    <property type="entry name" value="EAL_dom"/>
</dbReference>
<keyword evidence="3" id="KW-1185">Reference proteome</keyword>
<dbReference type="InterPro" id="IPR035919">
    <property type="entry name" value="EAL_sf"/>
</dbReference>
<feature type="domain" description="EAL" evidence="1">
    <location>
        <begin position="127"/>
        <end position="382"/>
    </location>
</feature>
<proteinExistence type="predicted"/>
<name>A0ABS4AJP9_9PROT</name>
<dbReference type="Pfam" id="PF00563">
    <property type="entry name" value="EAL"/>
    <property type="match status" value="1"/>
</dbReference>
<dbReference type="CDD" id="cd01948">
    <property type="entry name" value="EAL"/>
    <property type="match status" value="1"/>
</dbReference>
<gene>
    <name evidence="2" type="ORF">J8J14_16815</name>
</gene>
<dbReference type="RefSeq" id="WP_209380709.1">
    <property type="nucleotide sequence ID" value="NZ_JAGIZB010000017.1"/>
</dbReference>
<comment type="caution">
    <text evidence="2">The sequence shown here is derived from an EMBL/GenBank/DDBJ whole genome shotgun (WGS) entry which is preliminary data.</text>
</comment>
<dbReference type="Gene3D" id="3.20.20.450">
    <property type="entry name" value="EAL domain"/>
    <property type="match status" value="1"/>
</dbReference>
<evidence type="ECO:0000259" key="1">
    <source>
        <dbReference type="PROSITE" id="PS50883"/>
    </source>
</evidence>
<organism evidence="2 3">
    <name type="scientific">Pararoseomonas baculiformis</name>
    <dbReference type="NCBI Taxonomy" id="2820812"/>
    <lineage>
        <taxon>Bacteria</taxon>
        <taxon>Pseudomonadati</taxon>
        <taxon>Pseudomonadota</taxon>
        <taxon>Alphaproteobacteria</taxon>
        <taxon>Acetobacterales</taxon>
        <taxon>Acetobacteraceae</taxon>
        <taxon>Pararoseomonas</taxon>
    </lineage>
</organism>
<dbReference type="PANTHER" id="PTHR33121">
    <property type="entry name" value="CYCLIC DI-GMP PHOSPHODIESTERASE PDEF"/>
    <property type="match status" value="1"/>
</dbReference>
<protein>
    <submittedName>
        <fullName evidence="2">EAL domain-containing protein</fullName>
    </submittedName>
</protein>
<sequence>MPTEPAQAEGPRLPPPREEGEILAVLRSPHLLAMAQDGLRSIGAPPARPMTIAEAMARLVGPHRPPLGLLCEPQPDAPAWSSFQAAAQDPFSPTQLLLLGQGQPIPPDPAALVIALRALTGRHEGNDARDAAALRRGLEEGEVALRYQPIVRIADRAPAGLEGLVRWLRPDGHQGTTPLGPDAFVPMAERSGLGPALTRAVAQMAAADMAALRPGLSLPVCINMPLQVVLRRDTLTWLRQLARAARLRPAFLGVELTETTPVRDPAPLLRAVTRLREAGHAVWIDDMSLEENRDLLLGLPFTGLKLDRFLVGAMPGSRRARAEVERLVAAAHARGMLVTAEGVTGARLWRAVAMAGVDRAQGFAVGRPLPAQALPAWLQAWRAERRIAPEAVG</sequence>
<accession>A0ABS4AJP9</accession>
<dbReference type="EMBL" id="JAGIZB010000017">
    <property type="protein sequence ID" value="MBP0446439.1"/>
    <property type="molecule type" value="Genomic_DNA"/>
</dbReference>
<dbReference type="SUPFAM" id="SSF141868">
    <property type="entry name" value="EAL domain-like"/>
    <property type="match status" value="1"/>
</dbReference>
<dbReference type="PANTHER" id="PTHR33121:SF79">
    <property type="entry name" value="CYCLIC DI-GMP PHOSPHODIESTERASE PDED-RELATED"/>
    <property type="match status" value="1"/>
</dbReference>
<dbReference type="Proteomes" id="UP000681594">
    <property type="component" value="Unassembled WGS sequence"/>
</dbReference>
<evidence type="ECO:0000313" key="3">
    <source>
        <dbReference type="Proteomes" id="UP000681594"/>
    </source>
</evidence>
<dbReference type="PROSITE" id="PS50883">
    <property type="entry name" value="EAL"/>
    <property type="match status" value="1"/>
</dbReference>
<reference evidence="2 3" key="1">
    <citation type="submission" date="2021-03" db="EMBL/GenBank/DDBJ databases">
        <authorList>
            <person name="So Y."/>
        </authorList>
    </citation>
    <scope>NUCLEOTIDE SEQUENCE [LARGE SCALE GENOMIC DNA]</scope>
    <source>
        <strain evidence="2 3">SSH11</strain>
    </source>
</reference>
<dbReference type="InterPro" id="IPR050706">
    <property type="entry name" value="Cyclic-di-GMP_PDE-like"/>
</dbReference>